<reference evidence="2" key="1">
    <citation type="journal article" date="2013" name="Genetics">
        <title>The draft genome and transcriptome of Panagrellus redivivus are shaped by the harsh demands of a free-living lifestyle.</title>
        <authorList>
            <person name="Srinivasan J."/>
            <person name="Dillman A.R."/>
            <person name="Macchietto M.G."/>
            <person name="Heikkinen L."/>
            <person name="Lakso M."/>
            <person name="Fracchia K.M."/>
            <person name="Antoshechkin I."/>
            <person name="Mortazavi A."/>
            <person name="Wong G."/>
            <person name="Sternberg P.W."/>
        </authorList>
    </citation>
    <scope>NUCLEOTIDE SEQUENCE [LARGE SCALE GENOMIC DNA]</scope>
    <source>
        <strain evidence="2">MT8872</strain>
    </source>
</reference>
<feature type="compositionally biased region" description="Polar residues" evidence="1">
    <location>
        <begin position="1"/>
        <end position="12"/>
    </location>
</feature>
<keyword evidence="2" id="KW-1185">Reference proteome</keyword>
<accession>A0A7E4ZQP6</accession>
<evidence type="ECO:0000313" key="3">
    <source>
        <dbReference type="WBParaSite" id="Pan_g11710.t1"/>
    </source>
</evidence>
<sequence>MADQTPLNQETPAKSVKRVEFATPTTTKNVSSVASRQSTPFPKEKHLQFNVTPKNANMTSSSSIYTPDDRLAAGDLTSFIEAAVSSSFTAGDLSFADDDVEAVKYDVAELVDALQERVVSQIQDLKLRLLNEIDQAYKLPEDDDLSVTSPNAH</sequence>
<proteinExistence type="predicted"/>
<dbReference type="Proteomes" id="UP000492821">
    <property type="component" value="Unassembled WGS sequence"/>
</dbReference>
<evidence type="ECO:0000256" key="1">
    <source>
        <dbReference type="SAM" id="MobiDB-lite"/>
    </source>
</evidence>
<feature type="compositionally biased region" description="Polar residues" evidence="1">
    <location>
        <begin position="23"/>
        <end position="40"/>
    </location>
</feature>
<feature type="region of interest" description="Disordered" evidence="1">
    <location>
        <begin position="1"/>
        <end position="46"/>
    </location>
</feature>
<name>A0A7E4ZQP6_PANRE</name>
<organism evidence="2 3">
    <name type="scientific">Panagrellus redivivus</name>
    <name type="common">Microworm</name>
    <dbReference type="NCBI Taxonomy" id="6233"/>
    <lineage>
        <taxon>Eukaryota</taxon>
        <taxon>Metazoa</taxon>
        <taxon>Ecdysozoa</taxon>
        <taxon>Nematoda</taxon>
        <taxon>Chromadorea</taxon>
        <taxon>Rhabditida</taxon>
        <taxon>Tylenchina</taxon>
        <taxon>Panagrolaimomorpha</taxon>
        <taxon>Panagrolaimoidea</taxon>
        <taxon>Panagrolaimidae</taxon>
        <taxon>Panagrellus</taxon>
    </lineage>
</organism>
<dbReference type="AlphaFoldDB" id="A0A7E4ZQP6"/>
<reference evidence="3" key="2">
    <citation type="submission" date="2020-10" db="UniProtKB">
        <authorList>
            <consortium name="WormBaseParasite"/>
        </authorList>
    </citation>
    <scope>IDENTIFICATION</scope>
</reference>
<evidence type="ECO:0000313" key="2">
    <source>
        <dbReference type="Proteomes" id="UP000492821"/>
    </source>
</evidence>
<dbReference type="WBParaSite" id="Pan_g11710.t1">
    <property type="protein sequence ID" value="Pan_g11710.t1"/>
    <property type="gene ID" value="Pan_g11710"/>
</dbReference>
<protein>
    <submittedName>
        <fullName evidence="3">EKC/KEOPS complex subunit GON7</fullName>
    </submittedName>
</protein>